<evidence type="ECO:0000313" key="2">
    <source>
        <dbReference type="EMBL" id="MBL3674250.1"/>
    </source>
</evidence>
<protein>
    <submittedName>
        <fullName evidence="2">Uncharacterized protein</fullName>
    </submittedName>
</protein>
<sequence>MAKQLKDAPDTSFDPKQLKKSVENINRAKAKATEMNGEAGAATKAAIDEHNFDKTALTFTSRLARKEPSEAAAIAGACVAYFHALGFFDTSDMFQDHTKVMRKIIADIDAGQPGKGSNVTSLNKMIEGAAEGVPAH</sequence>
<evidence type="ECO:0000313" key="3">
    <source>
        <dbReference type="Proteomes" id="UP000644749"/>
    </source>
</evidence>
<evidence type="ECO:0000256" key="1">
    <source>
        <dbReference type="SAM" id="MobiDB-lite"/>
    </source>
</evidence>
<accession>A0ABS1S6Q7</accession>
<keyword evidence="3" id="KW-1185">Reference proteome</keyword>
<organism evidence="2 3">
    <name type="scientific">Paracoccus aerius</name>
    <dbReference type="NCBI Taxonomy" id="1915382"/>
    <lineage>
        <taxon>Bacteria</taxon>
        <taxon>Pseudomonadati</taxon>
        <taxon>Pseudomonadota</taxon>
        <taxon>Alphaproteobacteria</taxon>
        <taxon>Rhodobacterales</taxon>
        <taxon>Paracoccaceae</taxon>
        <taxon>Paracoccus</taxon>
    </lineage>
</organism>
<feature type="region of interest" description="Disordered" evidence="1">
    <location>
        <begin position="1"/>
        <end position="21"/>
    </location>
</feature>
<dbReference type="Proteomes" id="UP000644749">
    <property type="component" value="Unassembled WGS sequence"/>
</dbReference>
<name>A0ABS1S6Q7_9RHOB</name>
<dbReference type="RefSeq" id="WP_191310540.1">
    <property type="nucleotide sequence ID" value="NZ_BNCL01000009.1"/>
</dbReference>
<dbReference type="EMBL" id="JAESHT010000010">
    <property type="protein sequence ID" value="MBL3674250.1"/>
    <property type="molecule type" value="Genomic_DNA"/>
</dbReference>
<gene>
    <name evidence="2" type="ORF">JL111_12205</name>
</gene>
<reference evidence="2 3" key="1">
    <citation type="submission" date="2021-01" db="EMBL/GenBank/DDBJ databases">
        <title>011410 draft genome.</title>
        <authorList>
            <person name="Lang L."/>
        </authorList>
    </citation>
    <scope>NUCLEOTIDE SEQUENCE [LARGE SCALE GENOMIC DNA]</scope>
    <source>
        <strain evidence="2 3">KCTC 42845</strain>
    </source>
</reference>
<comment type="caution">
    <text evidence="2">The sequence shown here is derived from an EMBL/GenBank/DDBJ whole genome shotgun (WGS) entry which is preliminary data.</text>
</comment>
<proteinExistence type="predicted"/>